<comment type="caution">
    <text evidence="1">The sequence shown here is derived from an EMBL/GenBank/DDBJ whole genome shotgun (WGS) entry which is preliminary data.</text>
</comment>
<name>A0A9P8ZVX5_9PEZI</name>
<dbReference type="RefSeq" id="XP_045956659.1">
    <property type="nucleotide sequence ID" value="XM_046107762.1"/>
</dbReference>
<evidence type="ECO:0000313" key="1">
    <source>
        <dbReference type="EMBL" id="KAH6652381.1"/>
    </source>
</evidence>
<gene>
    <name evidence="1" type="ORF">BKA67DRAFT_661123</name>
</gene>
<reference evidence="1" key="1">
    <citation type="journal article" date="2021" name="Nat. Commun.">
        <title>Genetic determinants of endophytism in the Arabidopsis root mycobiome.</title>
        <authorList>
            <person name="Mesny F."/>
            <person name="Miyauchi S."/>
            <person name="Thiergart T."/>
            <person name="Pickel B."/>
            <person name="Atanasova L."/>
            <person name="Karlsson M."/>
            <person name="Huettel B."/>
            <person name="Barry K.W."/>
            <person name="Haridas S."/>
            <person name="Chen C."/>
            <person name="Bauer D."/>
            <person name="Andreopoulos W."/>
            <person name="Pangilinan J."/>
            <person name="LaButti K."/>
            <person name="Riley R."/>
            <person name="Lipzen A."/>
            <person name="Clum A."/>
            <person name="Drula E."/>
            <person name="Henrissat B."/>
            <person name="Kohler A."/>
            <person name="Grigoriev I.V."/>
            <person name="Martin F.M."/>
            <person name="Hacquard S."/>
        </authorList>
    </citation>
    <scope>NUCLEOTIDE SEQUENCE</scope>
    <source>
        <strain evidence="1">MPI-SDFR-AT-0073</strain>
    </source>
</reference>
<evidence type="ECO:0000313" key="2">
    <source>
        <dbReference type="Proteomes" id="UP000758603"/>
    </source>
</evidence>
<dbReference type="Proteomes" id="UP000758603">
    <property type="component" value="Unassembled WGS sequence"/>
</dbReference>
<dbReference type="AlphaFoldDB" id="A0A9P8ZVX5"/>
<proteinExistence type="predicted"/>
<dbReference type="EMBL" id="JAGPXC010000006">
    <property type="protein sequence ID" value="KAH6652381.1"/>
    <property type="molecule type" value="Genomic_DNA"/>
</dbReference>
<evidence type="ECO:0008006" key="3">
    <source>
        <dbReference type="Google" id="ProtNLM"/>
    </source>
</evidence>
<accession>A0A9P8ZVX5</accession>
<protein>
    <recommendedName>
        <fullName evidence="3">Amidase domain-containing protein</fullName>
    </recommendedName>
</protein>
<dbReference type="GeneID" id="70136653"/>
<organism evidence="1 2">
    <name type="scientific">Truncatella angustata</name>
    <dbReference type="NCBI Taxonomy" id="152316"/>
    <lineage>
        <taxon>Eukaryota</taxon>
        <taxon>Fungi</taxon>
        <taxon>Dikarya</taxon>
        <taxon>Ascomycota</taxon>
        <taxon>Pezizomycotina</taxon>
        <taxon>Sordariomycetes</taxon>
        <taxon>Xylariomycetidae</taxon>
        <taxon>Amphisphaeriales</taxon>
        <taxon>Sporocadaceae</taxon>
        <taxon>Truncatella</taxon>
    </lineage>
</organism>
<keyword evidence="2" id="KW-1185">Reference proteome</keyword>
<sequence>MIPDDDAIHSDIFATSSYEKGEGGRIAVPSKLYIQKPRTSMSKYTDLTRCWIVGKTEYSTFAKPETPLCHCIDYSLPWKPRDDGYQGLSGSSSGANASAIGYDWLDITVCTSARILQVLAY</sequence>